<accession>A0AAV4D429</accession>
<evidence type="ECO:0000313" key="2">
    <source>
        <dbReference type="EMBL" id="GFO38938.1"/>
    </source>
</evidence>
<feature type="region of interest" description="Disordered" evidence="1">
    <location>
        <begin position="34"/>
        <end position="71"/>
    </location>
</feature>
<dbReference type="EMBL" id="BLXT01007365">
    <property type="protein sequence ID" value="GFO38938.1"/>
    <property type="molecule type" value="Genomic_DNA"/>
</dbReference>
<feature type="compositionally biased region" description="Basic and acidic residues" evidence="1">
    <location>
        <begin position="97"/>
        <end position="114"/>
    </location>
</feature>
<evidence type="ECO:0000256" key="1">
    <source>
        <dbReference type="SAM" id="MobiDB-lite"/>
    </source>
</evidence>
<organism evidence="2 3">
    <name type="scientific">Plakobranchus ocellatus</name>
    <dbReference type="NCBI Taxonomy" id="259542"/>
    <lineage>
        <taxon>Eukaryota</taxon>
        <taxon>Metazoa</taxon>
        <taxon>Spiralia</taxon>
        <taxon>Lophotrochozoa</taxon>
        <taxon>Mollusca</taxon>
        <taxon>Gastropoda</taxon>
        <taxon>Heterobranchia</taxon>
        <taxon>Euthyneura</taxon>
        <taxon>Panpulmonata</taxon>
        <taxon>Sacoglossa</taxon>
        <taxon>Placobranchoidea</taxon>
        <taxon>Plakobranchidae</taxon>
        <taxon>Plakobranchus</taxon>
    </lineage>
</organism>
<evidence type="ECO:0000313" key="3">
    <source>
        <dbReference type="Proteomes" id="UP000735302"/>
    </source>
</evidence>
<protein>
    <submittedName>
        <fullName evidence="2">Uncharacterized protein</fullName>
    </submittedName>
</protein>
<dbReference type="Proteomes" id="UP000735302">
    <property type="component" value="Unassembled WGS sequence"/>
</dbReference>
<name>A0AAV4D429_9GAST</name>
<keyword evidence="3" id="KW-1185">Reference proteome</keyword>
<comment type="caution">
    <text evidence="2">The sequence shown here is derived from an EMBL/GenBank/DDBJ whole genome shotgun (WGS) entry which is preliminary data.</text>
</comment>
<feature type="region of interest" description="Disordered" evidence="1">
    <location>
        <begin position="86"/>
        <end position="114"/>
    </location>
</feature>
<sequence length="114" mass="12572">MVKSDSYGSIKTMLSVIVNNVMNRISIAVEDPSLSSTATSSCHGGDAASTDVSLIGSPIQSNRGRNRRREDAWICNIAKARRNVGKDYVSKKRKTCQGKESKNRDRSDVKKRLL</sequence>
<reference evidence="2 3" key="1">
    <citation type="journal article" date="2021" name="Elife">
        <title>Chloroplast acquisition without the gene transfer in kleptoplastic sea slugs, Plakobranchus ocellatus.</title>
        <authorList>
            <person name="Maeda T."/>
            <person name="Takahashi S."/>
            <person name="Yoshida T."/>
            <person name="Shimamura S."/>
            <person name="Takaki Y."/>
            <person name="Nagai Y."/>
            <person name="Toyoda A."/>
            <person name="Suzuki Y."/>
            <person name="Arimoto A."/>
            <person name="Ishii H."/>
            <person name="Satoh N."/>
            <person name="Nishiyama T."/>
            <person name="Hasebe M."/>
            <person name="Maruyama T."/>
            <person name="Minagawa J."/>
            <person name="Obokata J."/>
            <person name="Shigenobu S."/>
        </authorList>
    </citation>
    <scope>NUCLEOTIDE SEQUENCE [LARGE SCALE GENOMIC DNA]</scope>
</reference>
<gene>
    <name evidence="2" type="ORF">PoB_006544300</name>
</gene>
<proteinExistence type="predicted"/>
<dbReference type="AlphaFoldDB" id="A0AAV4D429"/>